<feature type="region of interest" description="Disordered" evidence="1">
    <location>
        <begin position="164"/>
        <end position="234"/>
    </location>
</feature>
<reference evidence="2" key="1">
    <citation type="submission" date="2023-03" db="EMBL/GenBank/DDBJ databases">
        <title>Massive genome expansion in bonnet fungi (Mycena s.s.) driven by repeated elements and novel gene families across ecological guilds.</title>
        <authorList>
            <consortium name="Lawrence Berkeley National Laboratory"/>
            <person name="Harder C.B."/>
            <person name="Miyauchi S."/>
            <person name="Viragh M."/>
            <person name="Kuo A."/>
            <person name="Thoen E."/>
            <person name="Andreopoulos B."/>
            <person name="Lu D."/>
            <person name="Skrede I."/>
            <person name="Drula E."/>
            <person name="Henrissat B."/>
            <person name="Morin E."/>
            <person name="Kohler A."/>
            <person name="Barry K."/>
            <person name="LaButti K."/>
            <person name="Morin E."/>
            <person name="Salamov A."/>
            <person name="Lipzen A."/>
            <person name="Mereny Z."/>
            <person name="Hegedus B."/>
            <person name="Baldrian P."/>
            <person name="Stursova M."/>
            <person name="Weitz H."/>
            <person name="Taylor A."/>
            <person name="Grigoriev I.V."/>
            <person name="Nagy L.G."/>
            <person name="Martin F."/>
            <person name="Kauserud H."/>
        </authorList>
    </citation>
    <scope>NUCLEOTIDE SEQUENCE</scope>
    <source>
        <strain evidence="2">CBHHK188m</strain>
    </source>
</reference>
<evidence type="ECO:0000313" key="3">
    <source>
        <dbReference type="Proteomes" id="UP001215280"/>
    </source>
</evidence>
<feature type="compositionally biased region" description="Basic and acidic residues" evidence="1">
    <location>
        <begin position="568"/>
        <end position="578"/>
    </location>
</feature>
<gene>
    <name evidence="2" type="ORF">DFH07DRAFT_1002111</name>
</gene>
<feature type="compositionally biased region" description="Low complexity" evidence="1">
    <location>
        <begin position="196"/>
        <end position="205"/>
    </location>
</feature>
<feature type="compositionally biased region" description="Low complexity" evidence="1">
    <location>
        <begin position="70"/>
        <end position="82"/>
    </location>
</feature>
<feature type="compositionally biased region" description="Polar residues" evidence="1">
    <location>
        <begin position="173"/>
        <end position="187"/>
    </location>
</feature>
<keyword evidence="3" id="KW-1185">Reference proteome</keyword>
<name>A0AAD7HRL4_9AGAR</name>
<sequence length="605" mass="65704">MSRRARLFSEFIDESEAGSRLTSAPTTVSTVTQDVLAKRRKTSGLNSRFDRMLETMNVTHRSPIKKSARTRAGSTSSASASSVPRTPIDDYNEFHRDGRLGTDFAIIKMDTASVIRNKTKKKLTGVFPWDQDSSSSDATEPPPPPPVPLPAWLASTFSTLTTKHPLRLLLPPRTNSEPTPSPRQIPTQIPEHDDSPFSFSASADPIDVSPPNEVAVEDSEDAEPSTQPTQMPCPRSAEPAFIYRPSLPEASFGAIAPFSMPGPGSVVSCSVVSDSLPSIHLPEPSPVQFSPPFAPLPQVHPPVPSPVQLIPSFTPLPQVHHPGHPYPNAHSAPSFVPQWHSTPAATKYTPKTAEEPPLLQENYTDHRPASDPPPIPNAYLDVFSTPGPGYQPVYFDSPTEDPSDSDPQSDPLQRGYELDSLDFKWKPFFQNAAIDGHVVCTPPNPPAAVSNSDDYDCGVQPSLQNAVCTPPNPPVVAPHPAMDSNSDDYYYETRVDPEGEDDRDGQLYASINMEPASKDRSPSPGRFSFAPPDVMSTTRRAHSEAQVTPERPAAPFFAPAPGIYISPLRDDEVPESAKPHQATDALDGSQTSNDPIEDWDDTVAD</sequence>
<organism evidence="2 3">
    <name type="scientific">Mycena maculata</name>
    <dbReference type="NCBI Taxonomy" id="230809"/>
    <lineage>
        <taxon>Eukaryota</taxon>
        <taxon>Fungi</taxon>
        <taxon>Dikarya</taxon>
        <taxon>Basidiomycota</taxon>
        <taxon>Agaricomycotina</taxon>
        <taxon>Agaricomycetes</taxon>
        <taxon>Agaricomycetidae</taxon>
        <taxon>Agaricales</taxon>
        <taxon>Marasmiineae</taxon>
        <taxon>Mycenaceae</taxon>
        <taxon>Mycena</taxon>
    </lineage>
</organism>
<dbReference type="AlphaFoldDB" id="A0AAD7HRL4"/>
<feature type="region of interest" description="Disordered" evidence="1">
    <location>
        <begin position="466"/>
        <end position="605"/>
    </location>
</feature>
<feature type="region of interest" description="Disordered" evidence="1">
    <location>
        <begin position="60"/>
        <end position="94"/>
    </location>
</feature>
<feature type="compositionally biased region" description="Pro residues" evidence="1">
    <location>
        <begin position="140"/>
        <end position="149"/>
    </location>
</feature>
<evidence type="ECO:0000313" key="2">
    <source>
        <dbReference type="EMBL" id="KAJ7725833.1"/>
    </source>
</evidence>
<feature type="region of interest" description="Disordered" evidence="1">
    <location>
        <begin position="126"/>
        <end position="152"/>
    </location>
</feature>
<evidence type="ECO:0000256" key="1">
    <source>
        <dbReference type="SAM" id="MobiDB-lite"/>
    </source>
</evidence>
<dbReference type="Proteomes" id="UP001215280">
    <property type="component" value="Unassembled WGS sequence"/>
</dbReference>
<feature type="compositionally biased region" description="Acidic residues" evidence="1">
    <location>
        <begin position="595"/>
        <end position="605"/>
    </location>
</feature>
<feature type="region of interest" description="Disordered" evidence="1">
    <location>
        <begin position="362"/>
        <end position="414"/>
    </location>
</feature>
<dbReference type="EMBL" id="JARJLG010000225">
    <property type="protein sequence ID" value="KAJ7725833.1"/>
    <property type="molecule type" value="Genomic_DNA"/>
</dbReference>
<accession>A0AAD7HRL4</accession>
<proteinExistence type="predicted"/>
<comment type="caution">
    <text evidence="2">The sequence shown here is derived from an EMBL/GenBank/DDBJ whole genome shotgun (WGS) entry which is preliminary data.</text>
</comment>
<protein>
    <submittedName>
        <fullName evidence="2">Uncharacterized protein</fullName>
    </submittedName>
</protein>